<dbReference type="AlphaFoldDB" id="A0A0K2RXZ6"/>
<feature type="domain" description="Thiamine phosphate synthase/TenI" evidence="11">
    <location>
        <begin position="20"/>
        <end position="197"/>
    </location>
</feature>
<dbReference type="PATRIC" id="fig|43675.28.peg.496"/>
<dbReference type="InterPro" id="IPR034291">
    <property type="entry name" value="TMP_synthase"/>
</dbReference>
<dbReference type="InterPro" id="IPR036206">
    <property type="entry name" value="ThiamineP_synth_sf"/>
</dbReference>
<evidence type="ECO:0000313" key="12">
    <source>
        <dbReference type="EMBL" id="BAS19736.1"/>
    </source>
</evidence>
<evidence type="ECO:0000256" key="1">
    <source>
        <dbReference type="ARBA" id="ARBA00003814"/>
    </source>
</evidence>
<dbReference type="InterPro" id="IPR013785">
    <property type="entry name" value="Aldolase_TIM"/>
</dbReference>
<evidence type="ECO:0000256" key="2">
    <source>
        <dbReference type="ARBA" id="ARBA00005165"/>
    </source>
</evidence>
<keyword evidence="3 10" id="KW-0808">Transferase</keyword>
<comment type="pathway">
    <text evidence="2 10">Cofactor biosynthesis; thiamine diphosphate biosynthesis; thiamine phosphate from 4-amino-2-methyl-5-diphosphomethylpyrimidine and 4-methyl-5-(2-phosphoethyl)-thiazole: step 1/1.</text>
</comment>
<feature type="binding site" evidence="10">
    <location>
        <position position="72"/>
    </location>
    <ligand>
        <name>4-amino-2-methyl-5-(diphosphooxymethyl)pyrimidine</name>
        <dbReference type="ChEBI" id="CHEBI:57841"/>
    </ligand>
</feature>
<dbReference type="EMBL" id="AP014938">
    <property type="protein sequence ID" value="BAS19736.1"/>
    <property type="molecule type" value="Genomic_DNA"/>
</dbReference>
<dbReference type="RefSeq" id="WP_060823904.1">
    <property type="nucleotide sequence ID" value="NZ_AP014938.1"/>
</dbReference>
<dbReference type="Pfam" id="PF02581">
    <property type="entry name" value="TMP-TENI"/>
    <property type="match status" value="1"/>
</dbReference>
<dbReference type="InterPro" id="IPR022998">
    <property type="entry name" value="ThiamineP_synth_TenI"/>
</dbReference>
<feature type="binding site" evidence="10">
    <location>
        <position position="147"/>
    </location>
    <ligand>
        <name>4-amino-2-methyl-5-(diphosphooxymethyl)pyrimidine</name>
        <dbReference type="ChEBI" id="CHEBI:57841"/>
    </ligand>
</feature>
<comment type="catalytic activity">
    <reaction evidence="8 10">
        <text>2-(2-carboxy-4-methylthiazol-5-yl)ethyl phosphate + 4-amino-2-methyl-5-(diphosphooxymethyl)pyrimidine + 2 H(+) = thiamine phosphate + CO2 + diphosphate</text>
        <dbReference type="Rhea" id="RHEA:47848"/>
        <dbReference type="ChEBI" id="CHEBI:15378"/>
        <dbReference type="ChEBI" id="CHEBI:16526"/>
        <dbReference type="ChEBI" id="CHEBI:33019"/>
        <dbReference type="ChEBI" id="CHEBI:37575"/>
        <dbReference type="ChEBI" id="CHEBI:57841"/>
        <dbReference type="ChEBI" id="CHEBI:62890"/>
        <dbReference type="EC" id="2.5.1.3"/>
    </reaction>
</comment>
<evidence type="ECO:0000256" key="3">
    <source>
        <dbReference type="ARBA" id="ARBA00022679"/>
    </source>
</evidence>
<dbReference type="EC" id="2.5.1.3" evidence="10"/>
<evidence type="ECO:0000256" key="10">
    <source>
        <dbReference type="HAMAP-Rule" id="MF_00097"/>
    </source>
</evidence>
<comment type="similarity">
    <text evidence="10">Belongs to the thiamine-phosphate synthase family.</text>
</comment>
<sequence length="206" mass="22007">MTRETHPYTTPARPLDLNLYLVTGDNPLETVRAAKHATCIQVRSKPISARELYQLTEAIAGIIQPHQTLLVDDRVDVALALRACGVRVDGVHIGQDDLPVADARALLGAEAIIGLTTGTRQLVEESNKIAHLIDYIGTGPFRPSPTKQSNRPPLGIDGLRELAELSAVPTVAIGDITPEDCPAIRTTGVAGIAMVRAFVDNPSLKA</sequence>
<keyword evidence="5 10" id="KW-0460">Magnesium</keyword>
<comment type="caution">
    <text evidence="10">Lacks conserved residue(s) required for the propagation of feature annotation.</text>
</comment>
<evidence type="ECO:0000256" key="6">
    <source>
        <dbReference type="ARBA" id="ARBA00022977"/>
    </source>
</evidence>
<evidence type="ECO:0000256" key="4">
    <source>
        <dbReference type="ARBA" id="ARBA00022723"/>
    </source>
</evidence>
<feature type="binding site" evidence="10">
    <location>
        <begin position="144"/>
        <end position="146"/>
    </location>
    <ligand>
        <name>2-[(2R,5Z)-2-carboxy-4-methylthiazol-5(2H)-ylidene]ethyl phosphate</name>
        <dbReference type="ChEBI" id="CHEBI:62899"/>
    </ligand>
</feature>
<dbReference type="GO" id="GO:0004789">
    <property type="term" value="F:thiamine-phosphate diphosphorylase activity"/>
    <property type="evidence" value="ECO:0007669"/>
    <property type="project" value="UniProtKB-UniRule"/>
</dbReference>
<evidence type="ECO:0000256" key="9">
    <source>
        <dbReference type="ARBA" id="ARBA00047883"/>
    </source>
</evidence>
<dbReference type="HAMAP" id="MF_00097">
    <property type="entry name" value="TMP_synthase"/>
    <property type="match status" value="1"/>
</dbReference>
<dbReference type="CDD" id="cd00564">
    <property type="entry name" value="TMP_TenI"/>
    <property type="match status" value="1"/>
</dbReference>
<feature type="binding site" evidence="10">
    <location>
        <position position="97"/>
    </location>
    <ligand>
        <name>Mg(2+)</name>
        <dbReference type="ChEBI" id="CHEBI:18420"/>
    </ligand>
</feature>
<dbReference type="GO" id="GO:0005737">
    <property type="term" value="C:cytoplasm"/>
    <property type="evidence" value="ECO:0007669"/>
    <property type="project" value="TreeGrafter"/>
</dbReference>
<evidence type="ECO:0000256" key="7">
    <source>
        <dbReference type="ARBA" id="ARBA00047334"/>
    </source>
</evidence>
<dbReference type="UniPathway" id="UPA00060">
    <property type="reaction ID" value="UER00141"/>
</dbReference>
<keyword evidence="4 10" id="KW-0479">Metal-binding</keyword>
<dbReference type="PANTHER" id="PTHR20857:SF15">
    <property type="entry name" value="THIAMINE-PHOSPHATE SYNTHASE"/>
    <property type="match status" value="1"/>
</dbReference>
<proteinExistence type="inferred from homology"/>
<dbReference type="PANTHER" id="PTHR20857">
    <property type="entry name" value="THIAMINE-PHOSPHATE PYROPHOSPHORYLASE"/>
    <property type="match status" value="1"/>
</dbReference>
<evidence type="ECO:0000259" key="11">
    <source>
        <dbReference type="Pfam" id="PF02581"/>
    </source>
</evidence>
<gene>
    <name evidence="10" type="primary">thiE</name>
    <name evidence="12" type="ORF">RM6536_0489</name>
</gene>
<name>A0A0K2RXZ6_9MICC</name>
<organism evidence="12">
    <name type="scientific">Rothia mucilaginosa</name>
    <dbReference type="NCBI Taxonomy" id="43675"/>
    <lineage>
        <taxon>Bacteria</taxon>
        <taxon>Bacillati</taxon>
        <taxon>Actinomycetota</taxon>
        <taxon>Actinomycetes</taxon>
        <taxon>Micrococcales</taxon>
        <taxon>Micrococcaceae</taxon>
        <taxon>Rothia</taxon>
    </lineage>
</organism>
<comment type="catalytic activity">
    <reaction evidence="7 10">
        <text>4-methyl-5-(2-phosphooxyethyl)-thiazole + 4-amino-2-methyl-5-(diphosphooxymethyl)pyrimidine + H(+) = thiamine phosphate + diphosphate</text>
        <dbReference type="Rhea" id="RHEA:22328"/>
        <dbReference type="ChEBI" id="CHEBI:15378"/>
        <dbReference type="ChEBI" id="CHEBI:33019"/>
        <dbReference type="ChEBI" id="CHEBI:37575"/>
        <dbReference type="ChEBI" id="CHEBI:57841"/>
        <dbReference type="ChEBI" id="CHEBI:58296"/>
        <dbReference type="EC" id="2.5.1.3"/>
    </reaction>
</comment>
<comment type="catalytic activity">
    <reaction evidence="9 10">
        <text>2-[(2R,5Z)-2-carboxy-4-methylthiazol-5(2H)-ylidene]ethyl phosphate + 4-amino-2-methyl-5-(diphosphooxymethyl)pyrimidine + 2 H(+) = thiamine phosphate + CO2 + diphosphate</text>
        <dbReference type="Rhea" id="RHEA:47844"/>
        <dbReference type="ChEBI" id="CHEBI:15378"/>
        <dbReference type="ChEBI" id="CHEBI:16526"/>
        <dbReference type="ChEBI" id="CHEBI:33019"/>
        <dbReference type="ChEBI" id="CHEBI:37575"/>
        <dbReference type="ChEBI" id="CHEBI:57841"/>
        <dbReference type="ChEBI" id="CHEBI:62899"/>
        <dbReference type="EC" id="2.5.1.3"/>
    </reaction>
</comment>
<dbReference type="GO" id="GO:0000287">
    <property type="term" value="F:magnesium ion binding"/>
    <property type="evidence" value="ECO:0007669"/>
    <property type="project" value="UniProtKB-UniRule"/>
</dbReference>
<dbReference type="NCBIfam" id="NF000740">
    <property type="entry name" value="PRK00043.3-4"/>
    <property type="match status" value="1"/>
</dbReference>
<comment type="cofactor">
    <cofactor evidence="10">
        <name>Mg(2+)</name>
        <dbReference type="ChEBI" id="CHEBI:18420"/>
    </cofactor>
    <text evidence="10">Binds 1 Mg(2+) ion per subunit.</text>
</comment>
<feature type="binding site" evidence="10">
    <location>
        <begin position="41"/>
        <end position="45"/>
    </location>
    <ligand>
        <name>4-amino-2-methyl-5-(diphosphooxymethyl)pyrimidine</name>
        <dbReference type="ChEBI" id="CHEBI:57841"/>
    </ligand>
</feature>
<keyword evidence="6 10" id="KW-0784">Thiamine biosynthesis</keyword>
<evidence type="ECO:0000256" key="8">
    <source>
        <dbReference type="ARBA" id="ARBA00047851"/>
    </source>
</evidence>
<dbReference type="GO" id="GO:0009229">
    <property type="term" value="P:thiamine diphosphate biosynthetic process"/>
    <property type="evidence" value="ECO:0007669"/>
    <property type="project" value="UniProtKB-UniRule"/>
</dbReference>
<evidence type="ECO:0000313" key="13">
    <source>
        <dbReference type="Proteomes" id="UP000066203"/>
    </source>
</evidence>
<protein>
    <recommendedName>
        <fullName evidence="10">Thiamine-phosphate synthase</fullName>
        <shortName evidence="10">TP synthase</shortName>
        <shortName evidence="10">TPS</shortName>
        <ecNumber evidence="10">2.5.1.3</ecNumber>
    </recommendedName>
    <alternativeName>
        <fullName evidence="10">Thiamine-phosphate pyrophosphorylase</fullName>
        <shortName evidence="10">TMP pyrophosphorylase</shortName>
        <shortName evidence="10">TMP-PPase</shortName>
    </alternativeName>
</protein>
<feature type="binding site" evidence="10">
    <location>
        <position position="73"/>
    </location>
    <ligand>
        <name>Mg(2+)</name>
        <dbReference type="ChEBI" id="CHEBI:18420"/>
    </ligand>
</feature>
<dbReference type="Gene3D" id="3.20.20.70">
    <property type="entry name" value="Aldolase class I"/>
    <property type="match status" value="1"/>
</dbReference>
<accession>A0A0K2RXZ6</accession>
<dbReference type="SUPFAM" id="SSF51391">
    <property type="entry name" value="Thiamin phosphate synthase"/>
    <property type="match status" value="1"/>
</dbReference>
<dbReference type="Proteomes" id="UP000066203">
    <property type="component" value="Chromosome"/>
</dbReference>
<feature type="binding site" evidence="10">
    <location>
        <position position="116"/>
    </location>
    <ligand>
        <name>4-amino-2-methyl-5-(diphosphooxymethyl)pyrimidine</name>
        <dbReference type="ChEBI" id="CHEBI:57841"/>
    </ligand>
</feature>
<reference evidence="13" key="1">
    <citation type="submission" date="2015-08" db="EMBL/GenBank/DDBJ databases">
        <title>Complete genome sequence of Rothia mucilaginosa strain NUM-Rm6536.</title>
        <authorList>
            <person name="Nambu T."/>
        </authorList>
    </citation>
    <scope>NUCLEOTIDE SEQUENCE [LARGE SCALE GENOMIC DNA]</scope>
    <source>
        <strain evidence="13">NUM-Rm6536</strain>
    </source>
</reference>
<evidence type="ECO:0000256" key="5">
    <source>
        <dbReference type="ARBA" id="ARBA00022842"/>
    </source>
</evidence>
<dbReference type="GO" id="GO:0009228">
    <property type="term" value="P:thiamine biosynthetic process"/>
    <property type="evidence" value="ECO:0007669"/>
    <property type="project" value="UniProtKB-KW"/>
</dbReference>
<comment type="function">
    <text evidence="1 10">Condenses 4-methyl-5-(beta-hydroxyethyl)thiazole monophosphate (THZ-P) and 2-methyl-4-amino-5-hydroxymethyl pyrimidine pyrophosphate (HMP-PP) to form thiamine monophosphate (TMP).</text>
</comment>